<dbReference type="Proteomes" id="UP000288843">
    <property type="component" value="Unassembled WGS sequence"/>
</dbReference>
<keyword evidence="8" id="KW-1185">Reference proteome</keyword>
<sequence>MRIGELAKVTGITPSRIRFYESEGLITPPPRQGNGYRNYSADVADLLKIIDRAQRAGFSLEQIRRFLPQRQKRWDHEALIQSLQGRIAEIDLMQKQLAQSKAELLNLIASIAERPDGISCEENMQRLTGQLLDPGRLEESVDTCPQNDQPE</sequence>
<reference evidence="6 7" key="1">
    <citation type="submission" date="2018-06" db="EMBL/GenBank/DDBJ databases">
        <title>Carbapenemase-producing Enterobacteriaceae present in wastewater treatment plant effluent and nearby surface waters in the US.</title>
        <authorList>
            <person name="Mathys D.A."/>
            <person name="Mollenkopf D.F."/>
            <person name="Feicht S.M."/>
            <person name="Adams R.J."/>
            <person name="Albers A.L."/>
            <person name="Stuever D.M."/>
            <person name="Daniels J.B."/>
            <person name="Wittum T.E."/>
        </authorList>
    </citation>
    <scope>NUCLEOTIDE SEQUENCE [LARGE SCALE GENOMIC DNA]</scope>
    <source>
        <strain evidence="6 7">GEO_47_Down_B</strain>
    </source>
</reference>
<dbReference type="PANTHER" id="PTHR30204">
    <property type="entry name" value="REDOX-CYCLING DRUG-SENSING TRANSCRIPTIONAL ACTIVATOR SOXR"/>
    <property type="match status" value="1"/>
</dbReference>
<dbReference type="GO" id="GO:0003677">
    <property type="term" value="F:DNA binding"/>
    <property type="evidence" value="ECO:0007669"/>
    <property type="project" value="UniProtKB-KW"/>
</dbReference>
<dbReference type="PRINTS" id="PR00040">
    <property type="entry name" value="HTHMERR"/>
</dbReference>
<dbReference type="PROSITE" id="PS50937">
    <property type="entry name" value="HTH_MERR_2"/>
    <property type="match status" value="1"/>
</dbReference>
<dbReference type="EMBL" id="QKOX01000022">
    <property type="protein sequence ID" value="RWT20186.1"/>
    <property type="molecule type" value="Genomic_DNA"/>
</dbReference>
<protein>
    <submittedName>
        <fullName evidence="6">MerR family transcriptional regulator</fullName>
    </submittedName>
</protein>
<evidence type="ECO:0000256" key="2">
    <source>
        <dbReference type="ARBA" id="ARBA00023125"/>
    </source>
</evidence>
<gene>
    <name evidence="6" type="ORF">DN603_19745</name>
    <name evidence="5" type="ORF">U5E74_26930</name>
</gene>
<comment type="caution">
    <text evidence="6">The sequence shown here is derived from an EMBL/GenBank/DDBJ whole genome shotgun (WGS) entry which is preliminary data.</text>
</comment>
<name>A0A2X2EEF0_RAOPL</name>
<evidence type="ECO:0000313" key="8">
    <source>
        <dbReference type="Proteomes" id="UP001293169"/>
    </source>
</evidence>
<keyword evidence="1" id="KW-0805">Transcription regulation</keyword>
<dbReference type="Gene3D" id="1.10.1660.10">
    <property type="match status" value="1"/>
</dbReference>
<dbReference type="PANTHER" id="PTHR30204:SF94">
    <property type="entry name" value="HEAVY METAL-DEPENDENT TRANSCRIPTIONAL REGULATOR HI_0293-RELATED"/>
    <property type="match status" value="1"/>
</dbReference>
<evidence type="ECO:0000313" key="5">
    <source>
        <dbReference type="EMBL" id="MDZ7469248.1"/>
    </source>
</evidence>
<dbReference type="RefSeq" id="WP_099973030.1">
    <property type="nucleotide sequence ID" value="NZ_BIJB01000001.1"/>
</dbReference>
<organism evidence="6 7">
    <name type="scientific">Raoultella planticola</name>
    <name type="common">Klebsiella planticola</name>
    <dbReference type="NCBI Taxonomy" id="575"/>
    <lineage>
        <taxon>Bacteria</taxon>
        <taxon>Pseudomonadati</taxon>
        <taxon>Pseudomonadota</taxon>
        <taxon>Gammaproteobacteria</taxon>
        <taxon>Enterobacterales</taxon>
        <taxon>Enterobacteriaceae</taxon>
        <taxon>Klebsiella/Raoultella group</taxon>
        <taxon>Raoultella</taxon>
    </lineage>
</organism>
<dbReference type="SMART" id="SM00422">
    <property type="entry name" value="HTH_MERR"/>
    <property type="match status" value="1"/>
</dbReference>
<evidence type="ECO:0000256" key="1">
    <source>
        <dbReference type="ARBA" id="ARBA00023015"/>
    </source>
</evidence>
<evidence type="ECO:0000256" key="3">
    <source>
        <dbReference type="ARBA" id="ARBA00023163"/>
    </source>
</evidence>
<dbReference type="InterPro" id="IPR009061">
    <property type="entry name" value="DNA-bd_dom_put_sf"/>
</dbReference>
<dbReference type="InterPro" id="IPR000551">
    <property type="entry name" value="MerR-type_HTH_dom"/>
</dbReference>
<dbReference type="SUPFAM" id="SSF46955">
    <property type="entry name" value="Putative DNA-binding domain"/>
    <property type="match status" value="1"/>
</dbReference>
<proteinExistence type="predicted"/>
<dbReference type="Proteomes" id="UP001293169">
    <property type="component" value="Unassembled WGS sequence"/>
</dbReference>
<evidence type="ECO:0000313" key="6">
    <source>
        <dbReference type="EMBL" id="RWT20186.1"/>
    </source>
</evidence>
<feature type="domain" description="HTH merR-type" evidence="4">
    <location>
        <begin position="1"/>
        <end position="69"/>
    </location>
</feature>
<reference evidence="5 8" key="2">
    <citation type="submission" date="2023-12" db="EMBL/GenBank/DDBJ databases">
        <title>N/s.</title>
        <authorList>
            <person name="Dale J."/>
        </authorList>
    </citation>
    <scope>NUCLEOTIDE SEQUENCE [LARGE SCALE GENOMIC DNA]</scope>
    <source>
        <strain evidence="5 8">2023EL-01226</strain>
    </source>
</reference>
<dbReference type="PROSITE" id="PS00552">
    <property type="entry name" value="HTH_MERR_1"/>
    <property type="match status" value="1"/>
</dbReference>
<keyword evidence="2" id="KW-0238">DNA-binding</keyword>
<dbReference type="AlphaFoldDB" id="A0A2X2EEF0"/>
<dbReference type="Pfam" id="PF13411">
    <property type="entry name" value="MerR_1"/>
    <property type="match status" value="1"/>
</dbReference>
<accession>A0A2X2EEF0</accession>
<dbReference type="GO" id="GO:0003700">
    <property type="term" value="F:DNA-binding transcription factor activity"/>
    <property type="evidence" value="ECO:0007669"/>
    <property type="project" value="InterPro"/>
</dbReference>
<evidence type="ECO:0000313" key="7">
    <source>
        <dbReference type="Proteomes" id="UP000288843"/>
    </source>
</evidence>
<dbReference type="InterPro" id="IPR047057">
    <property type="entry name" value="MerR_fam"/>
</dbReference>
<dbReference type="EMBL" id="JAXUDK010000028">
    <property type="protein sequence ID" value="MDZ7469248.1"/>
    <property type="molecule type" value="Genomic_DNA"/>
</dbReference>
<keyword evidence="3" id="KW-0804">Transcription</keyword>
<evidence type="ECO:0000259" key="4">
    <source>
        <dbReference type="PROSITE" id="PS50937"/>
    </source>
</evidence>